<evidence type="ECO:0000313" key="2">
    <source>
        <dbReference type="Proteomes" id="UP000252519"/>
    </source>
</evidence>
<reference evidence="1 2" key="1">
    <citation type="submission" date="2014-10" db="EMBL/GenBank/DDBJ databases">
        <title>Draft genome of the hookworm Ancylostoma caninum.</title>
        <authorList>
            <person name="Mitreva M."/>
        </authorList>
    </citation>
    <scope>NUCLEOTIDE SEQUENCE [LARGE SCALE GENOMIC DNA]</scope>
    <source>
        <strain evidence="1 2">Baltimore</strain>
    </source>
</reference>
<dbReference type="AlphaFoldDB" id="A0A368GJ09"/>
<proteinExistence type="predicted"/>
<sequence length="80" mass="8893">MVFIGRFSILFTVMMKKNNLGDVGCEKTGAPAEKISRRKKSSTDCSVMLTSIPGQNALVPVPLHDLQPLIHHRPEEYAKN</sequence>
<comment type="caution">
    <text evidence="1">The sequence shown here is derived from an EMBL/GenBank/DDBJ whole genome shotgun (WGS) entry which is preliminary data.</text>
</comment>
<gene>
    <name evidence="1" type="ORF">ANCCAN_10980</name>
</gene>
<name>A0A368GJ09_ANCCA</name>
<organism evidence="1 2">
    <name type="scientific">Ancylostoma caninum</name>
    <name type="common">Dog hookworm</name>
    <dbReference type="NCBI Taxonomy" id="29170"/>
    <lineage>
        <taxon>Eukaryota</taxon>
        <taxon>Metazoa</taxon>
        <taxon>Ecdysozoa</taxon>
        <taxon>Nematoda</taxon>
        <taxon>Chromadorea</taxon>
        <taxon>Rhabditida</taxon>
        <taxon>Rhabditina</taxon>
        <taxon>Rhabditomorpha</taxon>
        <taxon>Strongyloidea</taxon>
        <taxon>Ancylostomatidae</taxon>
        <taxon>Ancylostomatinae</taxon>
        <taxon>Ancylostoma</taxon>
    </lineage>
</organism>
<keyword evidence="2" id="KW-1185">Reference proteome</keyword>
<dbReference type="EMBL" id="JOJR01000172">
    <property type="protein sequence ID" value="RCN43020.1"/>
    <property type="molecule type" value="Genomic_DNA"/>
</dbReference>
<dbReference type="Proteomes" id="UP000252519">
    <property type="component" value="Unassembled WGS sequence"/>
</dbReference>
<evidence type="ECO:0000313" key="1">
    <source>
        <dbReference type="EMBL" id="RCN43020.1"/>
    </source>
</evidence>
<protein>
    <submittedName>
        <fullName evidence="1">Uncharacterized protein</fullName>
    </submittedName>
</protein>
<accession>A0A368GJ09</accession>